<dbReference type="EMBL" id="JNUP01000052">
    <property type="protein sequence ID" value="KGE72435.1"/>
    <property type="molecule type" value="Genomic_DNA"/>
</dbReference>
<evidence type="ECO:0000313" key="2">
    <source>
        <dbReference type="EMBL" id="KGE72435.1"/>
    </source>
</evidence>
<accession>A0A098QX53</accession>
<keyword evidence="3" id="KW-1185">Reference proteome</keyword>
<sequence>MNLSLPQISRDNKPWLGPGFDQLLCFQDLVLGMRCIYSLRHRLGQRAMQLASKPGLGITELAEDDLWETPGDISSLHQHNQGILVYDKARGFFDRAFRPRGVSLGEIDSQTRSWLSSADPGQMHHDGIFGAGILEAGRYIRADFLQLEKDGTWTLTLIKSGVKLKERYVLEADWIIKGFQRLGLAIHLVRVFHPDKNYQREESLDLQGFFTSESLTSRVKHLRRGFEDREQAVLHDLIHAPQNGTCRQPMFCGYCTAVPMPVTTEINPDVCNLFRAGAAVRLLREQGITSILDLPGAQGDARRYLKPRHWIQYQAYKTREPVVDSQALVRFLDGLTFPLYCLDFESIHQAVPPYRGLHPWEHMPFAYSVCRVDDPNTLEIADSQVFIADPGTDGRPEMTTRLRSLLGTSRGSVLVYGQEFERFVLRRLSALDPEAAGDLQGIMERIVDLQTPFAEFWYYHPLQGGKVSLKNILPLFSSQTLYQDLEVQNGADASLGYYFLSYSDQAPDDPGQRQQLGLESAQEFLPKLELYSRLDTEGLIAILQGLMALVG</sequence>
<proteinExistence type="predicted"/>
<protein>
    <recommendedName>
        <fullName evidence="1">DUF2779 domain-containing protein</fullName>
    </recommendedName>
</protein>
<evidence type="ECO:0000313" key="3">
    <source>
        <dbReference type="Proteomes" id="UP000029692"/>
    </source>
</evidence>
<dbReference type="Pfam" id="PF11074">
    <property type="entry name" value="DUF2779"/>
    <property type="match status" value="1"/>
</dbReference>
<dbReference type="InterPro" id="IPR021301">
    <property type="entry name" value="DUF2779"/>
</dbReference>
<dbReference type="eggNOG" id="COG1468">
    <property type="taxonomic scope" value="Bacteria"/>
</dbReference>
<dbReference type="OrthoDB" id="9783873at2"/>
<gene>
    <name evidence="2" type="ORF">DC28_07195</name>
</gene>
<name>A0A098QX53_9SPIO</name>
<dbReference type="Proteomes" id="UP000029692">
    <property type="component" value="Unassembled WGS sequence"/>
</dbReference>
<reference evidence="2 3" key="1">
    <citation type="submission" date="2014-05" db="EMBL/GenBank/DDBJ databases">
        <title>De novo Genome Sequence of Spirocheata sp.</title>
        <authorList>
            <person name="Shivani Y."/>
            <person name="Subhash Y."/>
            <person name="Tushar L."/>
            <person name="Sasikala C."/>
            <person name="Ramana C.V."/>
        </authorList>
    </citation>
    <scope>NUCLEOTIDE SEQUENCE [LARGE SCALE GENOMIC DNA]</scope>
    <source>
        <strain evidence="2 3">JC230</strain>
    </source>
</reference>
<comment type="caution">
    <text evidence="2">The sequence shown here is derived from an EMBL/GenBank/DDBJ whole genome shotgun (WGS) entry which is preliminary data.</text>
</comment>
<dbReference type="RefSeq" id="WP_037547203.1">
    <property type="nucleotide sequence ID" value="NZ_JNUP01000052.1"/>
</dbReference>
<feature type="domain" description="DUF2779" evidence="1">
    <location>
        <begin position="340"/>
        <end position="468"/>
    </location>
</feature>
<dbReference type="AlphaFoldDB" id="A0A098QX53"/>
<evidence type="ECO:0000259" key="1">
    <source>
        <dbReference type="Pfam" id="PF11074"/>
    </source>
</evidence>
<dbReference type="STRING" id="1480694.DC28_07195"/>
<organism evidence="2 3">
    <name type="scientific">Spirochaeta lutea</name>
    <dbReference type="NCBI Taxonomy" id="1480694"/>
    <lineage>
        <taxon>Bacteria</taxon>
        <taxon>Pseudomonadati</taxon>
        <taxon>Spirochaetota</taxon>
        <taxon>Spirochaetia</taxon>
        <taxon>Spirochaetales</taxon>
        <taxon>Spirochaetaceae</taxon>
        <taxon>Spirochaeta</taxon>
    </lineage>
</organism>